<keyword evidence="3" id="KW-1185">Reference proteome</keyword>
<feature type="region of interest" description="Disordered" evidence="1">
    <location>
        <begin position="48"/>
        <end position="72"/>
    </location>
</feature>
<feature type="region of interest" description="Disordered" evidence="1">
    <location>
        <begin position="1"/>
        <end position="29"/>
    </location>
</feature>
<dbReference type="Proteomes" id="UP000691718">
    <property type="component" value="Unassembled WGS sequence"/>
</dbReference>
<feature type="region of interest" description="Disordered" evidence="1">
    <location>
        <begin position="185"/>
        <end position="204"/>
    </location>
</feature>
<sequence>MPGGVRTRGGRVGRRGRGVCTRGGTQQRPHVSDDVIIGVVEELPTGSPLVVPAGTTHRGRGVRTRGGTQQRPQVSDDIHLGLIEELTAGSPLEMPLHPPKRRRYLPHTAGARTSGIWQPTATDMGGDDARGDVAGGNDTGGDDADIQGGFQYVECSSPFTPHARVLHGHHRRLLDSEIGDILNYGSEDEEDSEEREGDDNSELTLPRSLRMFFEPEDDTLEEAKAAGHIDVLQFHPTPEPSQVDPGVVEKGGKGRKKKLNVPAVKIISAEDIQIQAGTSREPEHSIKNKKAKTPKRKPKKNIKDSSSETDDEGEIQYASDSTINLSDEFIAIESAAAAVDIPNATQFIPKPDDYVLVEYEGEQ</sequence>
<name>A0A8S3XJC4_PARAO</name>
<evidence type="ECO:0000256" key="1">
    <source>
        <dbReference type="SAM" id="MobiDB-lite"/>
    </source>
</evidence>
<proteinExistence type="predicted"/>
<evidence type="ECO:0000313" key="2">
    <source>
        <dbReference type="EMBL" id="CAG5024222.1"/>
    </source>
</evidence>
<reference evidence="2" key="1">
    <citation type="submission" date="2021-04" db="EMBL/GenBank/DDBJ databases">
        <authorList>
            <person name="Tunstrom K."/>
        </authorList>
    </citation>
    <scope>NUCLEOTIDE SEQUENCE</scope>
</reference>
<feature type="region of interest" description="Disordered" evidence="1">
    <location>
        <begin position="275"/>
        <end position="316"/>
    </location>
</feature>
<dbReference type="EMBL" id="CAJQZP010001160">
    <property type="protein sequence ID" value="CAG5024222.1"/>
    <property type="molecule type" value="Genomic_DNA"/>
</dbReference>
<comment type="caution">
    <text evidence="2">The sequence shown here is derived from an EMBL/GenBank/DDBJ whole genome shotgun (WGS) entry which is preliminary data.</text>
</comment>
<gene>
    <name evidence="2" type="ORF">PAPOLLO_LOCUS18105</name>
</gene>
<accession>A0A8S3XJC4</accession>
<evidence type="ECO:0000313" key="3">
    <source>
        <dbReference type="Proteomes" id="UP000691718"/>
    </source>
</evidence>
<dbReference type="AlphaFoldDB" id="A0A8S3XJC4"/>
<feature type="compositionally biased region" description="Acidic residues" evidence="1">
    <location>
        <begin position="186"/>
        <end position="201"/>
    </location>
</feature>
<feature type="compositionally biased region" description="Basic residues" evidence="1">
    <location>
        <begin position="287"/>
        <end position="300"/>
    </location>
</feature>
<protein>
    <submittedName>
        <fullName evidence="2">(apollo) hypothetical protein</fullName>
    </submittedName>
</protein>
<feature type="region of interest" description="Disordered" evidence="1">
    <location>
        <begin position="234"/>
        <end position="256"/>
    </location>
</feature>
<feature type="compositionally biased region" description="Basic residues" evidence="1">
    <location>
        <begin position="8"/>
        <end position="17"/>
    </location>
</feature>
<organism evidence="2 3">
    <name type="scientific">Parnassius apollo</name>
    <name type="common">Apollo butterfly</name>
    <name type="synonym">Papilio apollo</name>
    <dbReference type="NCBI Taxonomy" id="110799"/>
    <lineage>
        <taxon>Eukaryota</taxon>
        <taxon>Metazoa</taxon>
        <taxon>Ecdysozoa</taxon>
        <taxon>Arthropoda</taxon>
        <taxon>Hexapoda</taxon>
        <taxon>Insecta</taxon>
        <taxon>Pterygota</taxon>
        <taxon>Neoptera</taxon>
        <taxon>Endopterygota</taxon>
        <taxon>Lepidoptera</taxon>
        <taxon>Glossata</taxon>
        <taxon>Ditrysia</taxon>
        <taxon>Papilionoidea</taxon>
        <taxon>Papilionidae</taxon>
        <taxon>Parnassiinae</taxon>
        <taxon>Parnassini</taxon>
        <taxon>Parnassius</taxon>
        <taxon>Parnassius</taxon>
    </lineage>
</organism>